<dbReference type="InterPro" id="IPR029058">
    <property type="entry name" value="AB_hydrolase_fold"/>
</dbReference>
<dbReference type="InterPro" id="IPR019734">
    <property type="entry name" value="TPR_rpt"/>
</dbReference>
<keyword evidence="3" id="KW-1185">Reference proteome</keyword>
<dbReference type="RefSeq" id="WP_307266659.1">
    <property type="nucleotide sequence ID" value="NZ_JAUSVX010000001.1"/>
</dbReference>
<evidence type="ECO:0000313" key="2">
    <source>
        <dbReference type="EMBL" id="MDQ0467273.1"/>
    </source>
</evidence>
<dbReference type="SUPFAM" id="SSF48452">
    <property type="entry name" value="TPR-like"/>
    <property type="match status" value="1"/>
</dbReference>
<organism evidence="2 3">
    <name type="scientific">Labrys wisconsinensis</name>
    <dbReference type="NCBI Taxonomy" id="425677"/>
    <lineage>
        <taxon>Bacteria</taxon>
        <taxon>Pseudomonadati</taxon>
        <taxon>Pseudomonadota</taxon>
        <taxon>Alphaproteobacteria</taxon>
        <taxon>Hyphomicrobiales</taxon>
        <taxon>Xanthobacteraceae</taxon>
        <taxon>Labrys</taxon>
    </lineage>
</organism>
<proteinExistence type="predicted"/>
<dbReference type="Gene3D" id="1.25.40.10">
    <property type="entry name" value="Tetratricopeptide repeat domain"/>
    <property type="match status" value="1"/>
</dbReference>
<feature type="repeat" description="TPR" evidence="1">
    <location>
        <begin position="311"/>
        <end position="344"/>
    </location>
</feature>
<protein>
    <submittedName>
        <fullName evidence="2">Tetratricopeptide (TPR) repeat protein</fullName>
    </submittedName>
</protein>
<dbReference type="EMBL" id="JAUSVX010000001">
    <property type="protein sequence ID" value="MDQ0467273.1"/>
    <property type="molecule type" value="Genomic_DNA"/>
</dbReference>
<sequence>MFDIKASYADGTAYVQKRLNDRYFLDYIEGNGTLIITFNAFGTINEKTIRTEEPWGFKFIARHGLSILGIKPLTAEWYRGPDLHAFLRSAEFARFVAGFDRVILYGTSMGAFAALVFSDAVPNADVLALNPQTTLDRRIVPWEWRWKGGQAQDWNGDFNDAAIFSRKARRVFVTYDPFFRLDRLHAERLPKENVTRVLVPLVGHSTTIWLTKMGLLKGLFLDVLNGTFDTHVFRERVRKRRSFAHYYVELARHAATRRPGLRQWSLDRATELGQEDPSVFLDMAVLHMADHKPEAAQEALLRFIDLRPKYPHGYYQMSQILRRQKRFEEAVAFGEMALAISPKNATYQQWMETLADLAKTGPDVSVPAASLA</sequence>
<accession>A0ABU0IZ32</accession>
<dbReference type="PROSITE" id="PS50005">
    <property type="entry name" value="TPR"/>
    <property type="match status" value="1"/>
</dbReference>
<name>A0ABU0IZ32_9HYPH</name>
<comment type="caution">
    <text evidence="2">The sequence shown here is derived from an EMBL/GenBank/DDBJ whole genome shotgun (WGS) entry which is preliminary data.</text>
</comment>
<dbReference type="SUPFAM" id="SSF53474">
    <property type="entry name" value="alpha/beta-Hydrolases"/>
    <property type="match status" value="1"/>
</dbReference>
<evidence type="ECO:0000313" key="3">
    <source>
        <dbReference type="Proteomes" id="UP001242480"/>
    </source>
</evidence>
<dbReference type="Proteomes" id="UP001242480">
    <property type="component" value="Unassembled WGS sequence"/>
</dbReference>
<gene>
    <name evidence="2" type="ORF">QO011_000268</name>
</gene>
<dbReference type="SMART" id="SM00028">
    <property type="entry name" value="TPR"/>
    <property type="match status" value="2"/>
</dbReference>
<evidence type="ECO:0000256" key="1">
    <source>
        <dbReference type="PROSITE-ProRule" id="PRU00339"/>
    </source>
</evidence>
<dbReference type="InterPro" id="IPR011990">
    <property type="entry name" value="TPR-like_helical_dom_sf"/>
</dbReference>
<reference evidence="2 3" key="1">
    <citation type="submission" date="2023-07" db="EMBL/GenBank/DDBJ databases">
        <title>Genomic Encyclopedia of Type Strains, Phase IV (KMG-IV): sequencing the most valuable type-strain genomes for metagenomic binning, comparative biology and taxonomic classification.</title>
        <authorList>
            <person name="Goeker M."/>
        </authorList>
    </citation>
    <scope>NUCLEOTIDE SEQUENCE [LARGE SCALE GENOMIC DNA]</scope>
    <source>
        <strain evidence="2 3">DSM 19619</strain>
    </source>
</reference>
<keyword evidence="1" id="KW-0802">TPR repeat</keyword>